<evidence type="ECO:0000259" key="4">
    <source>
        <dbReference type="Pfam" id="PF00391"/>
    </source>
</evidence>
<evidence type="ECO:0000313" key="6">
    <source>
        <dbReference type="Proteomes" id="UP000176241"/>
    </source>
</evidence>
<feature type="domain" description="PEP-utilising enzyme mobile" evidence="4">
    <location>
        <begin position="410"/>
        <end position="480"/>
    </location>
</feature>
<dbReference type="InterPro" id="IPR036637">
    <property type="entry name" value="Phosphohistidine_dom_sf"/>
</dbReference>
<dbReference type="InterPro" id="IPR018274">
    <property type="entry name" value="PEP_util_AS"/>
</dbReference>
<dbReference type="STRING" id="1797533.A2731_03470"/>
<reference evidence="5 6" key="1">
    <citation type="journal article" date="2016" name="Nat. Commun.">
        <title>Thousands of microbial genomes shed light on interconnected biogeochemical processes in an aquifer system.</title>
        <authorList>
            <person name="Anantharaman K."/>
            <person name="Brown C.T."/>
            <person name="Hug L.A."/>
            <person name="Sharon I."/>
            <person name="Castelle C.J."/>
            <person name="Probst A.J."/>
            <person name="Thomas B.C."/>
            <person name="Singh A."/>
            <person name="Wilkins M.J."/>
            <person name="Karaoz U."/>
            <person name="Brodie E.L."/>
            <person name="Williams K.H."/>
            <person name="Hubbard S.S."/>
            <person name="Banfield J.F."/>
        </authorList>
    </citation>
    <scope>NUCLEOTIDE SEQUENCE [LARGE SCALE GENOMIC DNA]</scope>
</reference>
<evidence type="ECO:0000256" key="2">
    <source>
        <dbReference type="ARBA" id="ARBA00022741"/>
    </source>
</evidence>
<sequence>MKINIDPQGELFKWGPIDGKLIYPDFFNVAFVRFQKAGFKSWPDVLWLASKEKMLCVLDNNNLYECGRKNFIKFILVDNQFKKFYQSWRNSLKKFLTFKKEISPEKLKRLTIKQLVDFYQQWVKYYLGFWTVGELPEVANWGGEIILKEKLKKLVPADNFIYIFERLSAPVNLSFYQKAEFDLLKLKEFSKRPKLFKQKIDIYQKKYFWILNSYHHTRVLDQNYFKKELATYSFKKAQAKIKELGSHNKRIRQEKDLIIRNYHLGAGIRKIVERLTFCIWWQDLRKYYIFLANHQIDLFLKEFSHRYKLDFESLHYYNVSEIFELIEVGKRLGAKEIKRRRLNLVVHYSEKFNQLNYISGIRAKKIIALYTTLKVDRGTKEFKGLVVSQGKVVRGRVRILTSTANFSEMKKGEILVASMTSPDYITAIKKAAAIITDEGGMTCHAAIVSRELRIPCIVGTKIATKVLKNGDIVNINTNQGIISLVKRKIK</sequence>
<accession>A0A1G1XUZ7</accession>
<dbReference type="EMBL" id="MHIC01000053">
    <property type="protein sequence ID" value="OGY43117.1"/>
    <property type="molecule type" value="Genomic_DNA"/>
</dbReference>
<dbReference type="SUPFAM" id="SSF52009">
    <property type="entry name" value="Phosphohistidine domain"/>
    <property type="match status" value="1"/>
</dbReference>
<dbReference type="GO" id="GO:0008986">
    <property type="term" value="F:pyruvate, water dikinase activity"/>
    <property type="evidence" value="ECO:0007669"/>
    <property type="project" value="InterPro"/>
</dbReference>
<dbReference type="Pfam" id="PF00391">
    <property type="entry name" value="PEP-utilizers"/>
    <property type="match status" value="1"/>
</dbReference>
<comment type="caution">
    <text evidence="5">The sequence shown here is derived from an EMBL/GenBank/DDBJ whole genome shotgun (WGS) entry which is preliminary data.</text>
</comment>
<dbReference type="Gene3D" id="3.50.30.10">
    <property type="entry name" value="Phosphohistidine domain"/>
    <property type="match status" value="1"/>
</dbReference>
<evidence type="ECO:0000313" key="5">
    <source>
        <dbReference type="EMBL" id="OGY43117.1"/>
    </source>
</evidence>
<organism evidence="5 6">
    <name type="scientific">Candidatus Buchananbacteria bacterium RIFCSPHIGHO2_01_FULL_39_8</name>
    <dbReference type="NCBI Taxonomy" id="1797533"/>
    <lineage>
        <taxon>Bacteria</taxon>
        <taxon>Candidatus Buchananiibacteriota</taxon>
    </lineage>
</organism>
<comment type="similarity">
    <text evidence="1">Belongs to the PEP-utilizing enzyme family.</text>
</comment>
<evidence type="ECO:0000256" key="3">
    <source>
        <dbReference type="ARBA" id="ARBA00022840"/>
    </source>
</evidence>
<gene>
    <name evidence="5" type="ORF">A2731_03470</name>
</gene>
<name>A0A1G1XUZ7_9BACT</name>
<dbReference type="PANTHER" id="PTHR43030">
    <property type="entry name" value="PHOSPHOENOLPYRUVATE SYNTHASE"/>
    <property type="match status" value="1"/>
</dbReference>
<keyword evidence="2" id="KW-0547">Nucleotide-binding</keyword>
<dbReference type="Proteomes" id="UP000176241">
    <property type="component" value="Unassembled WGS sequence"/>
</dbReference>
<proteinExistence type="inferred from homology"/>
<dbReference type="AlphaFoldDB" id="A0A1G1XUZ7"/>
<protein>
    <recommendedName>
        <fullName evidence="4">PEP-utilising enzyme mobile domain-containing protein</fullName>
    </recommendedName>
</protein>
<dbReference type="PROSITE" id="PS00370">
    <property type="entry name" value="PEP_ENZYMES_PHOS_SITE"/>
    <property type="match status" value="1"/>
</dbReference>
<dbReference type="InterPro" id="IPR008279">
    <property type="entry name" value="PEP-util_enz_mobile_dom"/>
</dbReference>
<evidence type="ECO:0000256" key="1">
    <source>
        <dbReference type="ARBA" id="ARBA00007837"/>
    </source>
</evidence>
<dbReference type="GO" id="GO:0005524">
    <property type="term" value="F:ATP binding"/>
    <property type="evidence" value="ECO:0007669"/>
    <property type="project" value="UniProtKB-KW"/>
</dbReference>
<dbReference type="InterPro" id="IPR006319">
    <property type="entry name" value="PEP_synth"/>
</dbReference>
<dbReference type="PANTHER" id="PTHR43030:SF1">
    <property type="entry name" value="PHOSPHOENOLPYRUVATE SYNTHASE"/>
    <property type="match status" value="1"/>
</dbReference>
<keyword evidence="3" id="KW-0067">ATP-binding</keyword>